<sequence>MTTYEEAAEKAVQGSWKSSPWLNSDQNDASRSAYAADVGRVLTDAGLPALIEENERLRAERDEFKRLFGECHPVHLDGVQRARVAESQRDAETARADRLADAIREARDIVRPGASVPLGVSEARHVDRLLAESHRILTAALQDTTPDTKEH</sequence>
<gene>
    <name evidence="2" type="ORF">DCP95_14805</name>
</gene>
<proteinExistence type="predicted"/>
<feature type="compositionally biased region" description="Polar residues" evidence="1">
    <location>
        <begin position="15"/>
        <end position="29"/>
    </location>
</feature>
<evidence type="ECO:0000313" key="2">
    <source>
        <dbReference type="EMBL" id="HAN25818.1"/>
    </source>
</evidence>
<feature type="region of interest" description="Disordered" evidence="1">
    <location>
        <begin position="1"/>
        <end position="29"/>
    </location>
</feature>
<evidence type="ECO:0000256" key="1">
    <source>
        <dbReference type="SAM" id="MobiDB-lite"/>
    </source>
</evidence>
<reference evidence="2 3" key="1">
    <citation type="journal article" date="2018" name="Nat. Biotechnol.">
        <title>A standardized bacterial taxonomy based on genome phylogeny substantially revises the tree of life.</title>
        <authorList>
            <person name="Parks D.H."/>
            <person name="Chuvochina M."/>
            <person name="Waite D.W."/>
            <person name="Rinke C."/>
            <person name="Skarshewski A."/>
            <person name="Chaumeil P.A."/>
            <person name="Hugenholtz P."/>
        </authorList>
    </citation>
    <scope>NUCLEOTIDE SEQUENCE [LARGE SCALE GENOMIC DNA]</scope>
    <source>
        <strain evidence="2">UBA9152</strain>
    </source>
</reference>
<protein>
    <submittedName>
        <fullName evidence="2">Uncharacterized protein</fullName>
    </submittedName>
</protein>
<dbReference type="AlphaFoldDB" id="A0A3C1KH97"/>
<name>A0A3C1KH97_9MICO</name>
<organism evidence="2 3">
    <name type="scientific">Microbacterium ginsengisoli</name>
    <dbReference type="NCBI Taxonomy" id="400772"/>
    <lineage>
        <taxon>Bacteria</taxon>
        <taxon>Bacillati</taxon>
        <taxon>Actinomycetota</taxon>
        <taxon>Actinomycetes</taxon>
        <taxon>Micrococcales</taxon>
        <taxon>Microbacteriaceae</taxon>
        <taxon>Microbacterium</taxon>
    </lineage>
</organism>
<dbReference type="EMBL" id="DMNG01000260">
    <property type="protein sequence ID" value="HAN25818.1"/>
    <property type="molecule type" value="Genomic_DNA"/>
</dbReference>
<comment type="caution">
    <text evidence="2">The sequence shown here is derived from an EMBL/GenBank/DDBJ whole genome shotgun (WGS) entry which is preliminary data.</text>
</comment>
<dbReference type="Proteomes" id="UP000257479">
    <property type="component" value="Unassembled WGS sequence"/>
</dbReference>
<evidence type="ECO:0000313" key="3">
    <source>
        <dbReference type="Proteomes" id="UP000257479"/>
    </source>
</evidence>
<accession>A0A3C1KH97</accession>